<proteinExistence type="predicted"/>
<feature type="transmembrane region" description="Helical" evidence="1">
    <location>
        <begin position="167"/>
        <end position="185"/>
    </location>
</feature>
<protein>
    <recommendedName>
        <fullName evidence="2">Phosphatidic acid phosphatase type 2/haloperoxidase domain-containing protein</fullName>
    </recommendedName>
</protein>
<gene>
    <name evidence="3" type="ORF">AVDCRST_MAG72-865</name>
</gene>
<keyword evidence="1" id="KW-0472">Membrane</keyword>
<feature type="transmembrane region" description="Helical" evidence="1">
    <location>
        <begin position="69"/>
        <end position="88"/>
    </location>
</feature>
<dbReference type="Pfam" id="PF01569">
    <property type="entry name" value="PAP2"/>
    <property type="match status" value="1"/>
</dbReference>
<reference evidence="3" key="1">
    <citation type="submission" date="2020-02" db="EMBL/GenBank/DDBJ databases">
        <authorList>
            <person name="Meier V. D."/>
        </authorList>
    </citation>
    <scope>NUCLEOTIDE SEQUENCE</scope>
    <source>
        <strain evidence="3">AVDCRST_MAG72</strain>
    </source>
</reference>
<feature type="transmembrane region" description="Helical" evidence="1">
    <location>
        <begin position="191"/>
        <end position="210"/>
    </location>
</feature>
<dbReference type="SUPFAM" id="SSF48317">
    <property type="entry name" value="Acid phosphatase/Vanadium-dependent haloperoxidase"/>
    <property type="match status" value="1"/>
</dbReference>
<dbReference type="SMART" id="SM00014">
    <property type="entry name" value="acidPPc"/>
    <property type="match status" value="1"/>
</dbReference>
<keyword evidence="1" id="KW-1133">Transmembrane helix</keyword>
<feature type="transmembrane region" description="Helical" evidence="1">
    <location>
        <begin position="21"/>
        <end position="44"/>
    </location>
</feature>
<feature type="transmembrane region" description="Helical" evidence="1">
    <location>
        <begin position="137"/>
        <end position="155"/>
    </location>
</feature>
<evidence type="ECO:0000313" key="3">
    <source>
        <dbReference type="EMBL" id="CAA9341891.1"/>
    </source>
</evidence>
<dbReference type="InterPro" id="IPR036938">
    <property type="entry name" value="PAP2/HPO_sf"/>
</dbReference>
<dbReference type="EMBL" id="CADCUJ010000039">
    <property type="protein sequence ID" value="CAA9341891.1"/>
    <property type="molecule type" value="Genomic_DNA"/>
</dbReference>
<sequence>MRRRRREATGGDGWDTDVASGLALAGFLTLVFVAVTLLAMGPLAKFDAYFTLAPPPEPWRPVLHVVDRIGQRAVCLPILAVVALMLSWRHATWRPAVVAMIAVFGLNLTVLILKVVLGREGPYTVDPSFFNGGMAYPSGHSANIVLVYGLIVYLVSRYSRPSRRTVGLLWGAVGALAIAMLITSLTLDWHWFADLVAGFIVGGIVLEVTASVDRALPALELGGGWRAAAAELAHPLRLMRSGGSAQRLADTERVAEVPGSSAK</sequence>
<evidence type="ECO:0000259" key="2">
    <source>
        <dbReference type="SMART" id="SM00014"/>
    </source>
</evidence>
<dbReference type="Gene3D" id="1.20.144.10">
    <property type="entry name" value="Phosphatidic acid phosphatase type 2/haloperoxidase"/>
    <property type="match status" value="1"/>
</dbReference>
<feature type="domain" description="Phosphatidic acid phosphatase type 2/haloperoxidase" evidence="2">
    <location>
        <begin position="96"/>
        <end position="210"/>
    </location>
</feature>
<accession>A0A6J4LU14</accession>
<name>A0A6J4LU14_9ACTN</name>
<keyword evidence="1" id="KW-0812">Transmembrane</keyword>
<dbReference type="InterPro" id="IPR000326">
    <property type="entry name" value="PAP2/HPO"/>
</dbReference>
<feature type="transmembrane region" description="Helical" evidence="1">
    <location>
        <begin position="95"/>
        <end position="117"/>
    </location>
</feature>
<evidence type="ECO:0000256" key="1">
    <source>
        <dbReference type="SAM" id="Phobius"/>
    </source>
</evidence>
<organism evidence="3">
    <name type="scientific">uncultured Nocardioidaceae bacterium</name>
    <dbReference type="NCBI Taxonomy" id="253824"/>
    <lineage>
        <taxon>Bacteria</taxon>
        <taxon>Bacillati</taxon>
        <taxon>Actinomycetota</taxon>
        <taxon>Actinomycetes</taxon>
        <taxon>Propionibacteriales</taxon>
        <taxon>Nocardioidaceae</taxon>
        <taxon>environmental samples</taxon>
    </lineage>
</organism>
<dbReference type="AlphaFoldDB" id="A0A6J4LU14"/>